<evidence type="ECO:0000256" key="8">
    <source>
        <dbReference type="ARBA" id="ARBA00023136"/>
    </source>
</evidence>
<evidence type="ECO:0000259" key="11">
    <source>
        <dbReference type="Pfam" id="PF04234"/>
    </source>
</evidence>
<comment type="caution">
    <text evidence="13">The sequence shown here is derived from an EMBL/GenBank/DDBJ whole genome shotgun (WGS) entry which is preliminary data.</text>
</comment>
<accession>A0ABP6SVV8</accession>
<evidence type="ECO:0000313" key="13">
    <source>
        <dbReference type="EMBL" id="GAA3386174.1"/>
    </source>
</evidence>
<evidence type="ECO:0000256" key="6">
    <source>
        <dbReference type="ARBA" id="ARBA00022989"/>
    </source>
</evidence>
<name>A0ABP6SVV8_9ACTN</name>
<feature type="region of interest" description="Disordered" evidence="9">
    <location>
        <begin position="434"/>
        <end position="571"/>
    </location>
</feature>
<dbReference type="PANTHER" id="PTHR34820:SF4">
    <property type="entry name" value="INNER MEMBRANE PROTEIN YEBZ"/>
    <property type="match status" value="1"/>
</dbReference>
<evidence type="ECO:0000256" key="7">
    <source>
        <dbReference type="ARBA" id="ARBA00023008"/>
    </source>
</evidence>
<dbReference type="RefSeq" id="WP_345727981.1">
    <property type="nucleotide sequence ID" value="NZ_BAAAYN010000014.1"/>
</dbReference>
<dbReference type="EMBL" id="BAAAYN010000014">
    <property type="protein sequence ID" value="GAA3386174.1"/>
    <property type="molecule type" value="Genomic_DNA"/>
</dbReference>
<feature type="transmembrane region" description="Helical" evidence="10">
    <location>
        <begin position="286"/>
        <end position="306"/>
    </location>
</feature>
<keyword evidence="4" id="KW-0479">Metal-binding</keyword>
<reference evidence="14" key="1">
    <citation type="journal article" date="2019" name="Int. J. Syst. Evol. Microbiol.">
        <title>The Global Catalogue of Microorganisms (GCM) 10K type strain sequencing project: providing services to taxonomists for standard genome sequencing and annotation.</title>
        <authorList>
            <consortium name="The Broad Institute Genomics Platform"/>
            <consortium name="The Broad Institute Genome Sequencing Center for Infectious Disease"/>
            <person name="Wu L."/>
            <person name="Ma J."/>
        </authorList>
    </citation>
    <scope>NUCLEOTIDE SEQUENCE [LARGE SCALE GENOMIC DNA]</scope>
    <source>
        <strain evidence="14">JCM 9458</strain>
    </source>
</reference>
<evidence type="ECO:0000256" key="5">
    <source>
        <dbReference type="ARBA" id="ARBA00022729"/>
    </source>
</evidence>
<evidence type="ECO:0000256" key="2">
    <source>
        <dbReference type="ARBA" id="ARBA00022475"/>
    </source>
</evidence>
<evidence type="ECO:0000313" key="14">
    <source>
        <dbReference type="Proteomes" id="UP001501676"/>
    </source>
</evidence>
<gene>
    <name evidence="13" type="ORF">GCM10020369_22500</name>
</gene>
<evidence type="ECO:0008006" key="15">
    <source>
        <dbReference type="Google" id="ProtNLM"/>
    </source>
</evidence>
<keyword evidence="14" id="KW-1185">Reference proteome</keyword>
<dbReference type="InterPro" id="IPR014756">
    <property type="entry name" value="Ig_E-set"/>
</dbReference>
<dbReference type="InterPro" id="IPR014755">
    <property type="entry name" value="Cu-Rt/internalin_Ig-like"/>
</dbReference>
<feature type="transmembrane region" description="Helical" evidence="10">
    <location>
        <begin position="248"/>
        <end position="266"/>
    </location>
</feature>
<protein>
    <recommendedName>
        <fullName evidence="15">Copper resistance protein CopC</fullName>
    </recommendedName>
</protein>
<evidence type="ECO:0000259" key="12">
    <source>
        <dbReference type="Pfam" id="PF05425"/>
    </source>
</evidence>
<dbReference type="InterPro" id="IPR032694">
    <property type="entry name" value="CopC/D"/>
</dbReference>
<dbReference type="SUPFAM" id="SSF81296">
    <property type="entry name" value="E set domains"/>
    <property type="match status" value="1"/>
</dbReference>
<keyword evidence="7" id="KW-0186">Copper</keyword>
<organism evidence="13 14">
    <name type="scientific">Cryptosporangium minutisporangium</name>
    <dbReference type="NCBI Taxonomy" id="113569"/>
    <lineage>
        <taxon>Bacteria</taxon>
        <taxon>Bacillati</taxon>
        <taxon>Actinomycetota</taxon>
        <taxon>Actinomycetes</taxon>
        <taxon>Cryptosporangiales</taxon>
        <taxon>Cryptosporangiaceae</taxon>
        <taxon>Cryptosporangium</taxon>
    </lineage>
</organism>
<feature type="transmembrane region" description="Helical" evidence="10">
    <location>
        <begin position="318"/>
        <end position="340"/>
    </location>
</feature>
<feature type="compositionally biased region" description="Low complexity" evidence="9">
    <location>
        <begin position="452"/>
        <end position="480"/>
    </location>
</feature>
<feature type="transmembrane region" description="Helical" evidence="10">
    <location>
        <begin position="585"/>
        <end position="602"/>
    </location>
</feature>
<dbReference type="Pfam" id="PF05425">
    <property type="entry name" value="CopD"/>
    <property type="match status" value="1"/>
</dbReference>
<proteinExistence type="predicted"/>
<dbReference type="InterPro" id="IPR008457">
    <property type="entry name" value="Cu-R_CopD_dom"/>
</dbReference>
<keyword evidence="3 10" id="KW-0812">Transmembrane</keyword>
<comment type="subcellular location">
    <subcellularLocation>
        <location evidence="1">Cell membrane</location>
        <topology evidence="1">Multi-pass membrane protein</topology>
    </subcellularLocation>
</comment>
<evidence type="ECO:0000256" key="4">
    <source>
        <dbReference type="ARBA" id="ARBA00022723"/>
    </source>
</evidence>
<feature type="domain" description="CopC" evidence="11">
    <location>
        <begin position="38"/>
        <end position="133"/>
    </location>
</feature>
<dbReference type="InterPro" id="IPR007348">
    <property type="entry name" value="CopC_dom"/>
</dbReference>
<evidence type="ECO:0000256" key="3">
    <source>
        <dbReference type="ARBA" id="ARBA00022692"/>
    </source>
</evidence>
<feature type="transmembrane region" description="Helical" evidence="10">
    <location>
        <begin position="352"/>
        <end position="372"/>
    </location>
</feature>
<evidence type="ECO:0000256" key="1">
    <source>
        <dbReference type="ARBA" id="ARBA00004651"/>
    </source>
</evidence>
<evidence type="ECO:0000256" key="9">
    <source>
        <dbReference type="SAM" id="MobiDB-lite"/>
    </source>
</evidence>
<keyword evidence="5" id="KW-0732">Signal</keyword>
<feature type="transmembrane region" description="Helical" evidence="10">
    <location>
        <begin position="168"/>
        <end position="188"/>
    </location>
</feature>
<feature type="transmembrane region" description="Helical" evidence="10">
    <location>
        <begin position="392"/>
        <end position="410"/>
    </location>
</feature>
<dbReference type="PANTHER" id="PTHR34820">
    <property type="entry name" value="INNER MEMBRANE PROTEIN YEBZ"/>
    <property type="match status" value="1"/>
</dbReference>
<keyword evidence="2" id="KW-1003">Cell membrane</keyword>
<feature type="domain" description="Copper resistance protein D" evidence="12">
    <location>
        <begin position="351"/>
        <end position="421"/>
    </location>
</feature>
<keyword evidence="8 10" id="KW-0472">Membrane</keyword>
<sequence length="721" mass="74535">MPKVQRHQPLHRVIRRVLVVGLFVLVAVGFGASPARAHASLEGTDPPRGSIADTAPTVITMNFSERVVPVDGRIKVVAPDGKNVAQGEPTTVNNGTRLRIPVQKDLADGTYLVSYRVISADGHPISGGYTFSVRVPSALGANAADLSAGAESASVDGGVRAAQSVSRYAAYAGLSLLAGPLVILLGLWPRRLATLGPRRLAWAGWGLLVGGTLGTLILQQPYAGGGTLADVTLSGIGGTLDETVGRALLTRLGLLIAAIPVLIRVLRPAAPADGGDPRWAGPIDRALVAVLGVAVLITFPYAGHAAQSPAPLLSIPAITLHVGAMAVWLGGLAVLARYLLPRARYRELEVILPVWSRWAFWAVGALVFSGLIETFLEIGGFSGLDRLVNTTYGQLVLTKVIWLGAIMVVASNARAWIRRRFGVPVAYALAAEEPGKKPGSGKAAESGKKPGSGKAAESGKAAASKATAGKAEAGKASAGKRSPKKQQAKAAGDADDADAAETAGDEAPDGGPKGAKRAPAKKAPAKPAEDGGETAPKKRGGAATATASKAPRKGREPEPETADFSAAGRAADEVRRLRTRVGIEVLLGAVVLALATALVQVAPARSADDAAEAAANLPYTAQVNVGPNVLQIDLSPARIGTNELHLTAFDKNGLPVKVEEWGGSAELPSGNVSTDVVALPLTENHAVGQVDLPLVGDWKFTFTLRTSDIDQYSVTRTITIR</sequence>
<feature type="transmembrane region" description="Helical" evidence="10">
    <location>
        <begin position="200"/>
        <end position="218"/>
    </location>
</feature>
<feature type="compositionally biased region" description="Basic residues" evidence="9">
    <location>
        <begin position="514"/>
        <end position="524"/>
    </location>
</feature>
<dbReference type="Proteomes" id="UP001501676">
    <property type="component" value="Unassembled WGS sequence"/>
</dbReference>
<dbReference type="Pfam" id="PF04234">
    <property type="entry name" value="CopC"/>
    <property type="match status" value="1"/>
</dbReference>
<feature type="compositionally biased region" description="Acidic residues" evidence="9">
    <location>
        <begin position="493"/>
        <end position="508"/>
    </location>
</feature>
<evidence type="ECO:0000256" key="10">
    <source>
        <dbReference type="SAM" id="Phobius"/>
    </source>
</evidence>
<dbReference type="Gene3D" id="2.60.40.1220">
    <property type="match status" value="1"/>
</dbReference>
<keyword evidence="6 10" id="KW-1133">Transmembrane helix</keyword>